<protein>
    <submittedName>
        <fullName evidence="2">Membrane-associated protein, putative</fullName>
    </submittedName>
</protein>
<keyword evidence="1" id="KW-1133">Transmembrane helix</keyword>
<gene>
    <name evidence="2" type="ORF">BSAL_01475</name>
</gene>
<dbReference type="EMBL" id="CYKH01001609">
    <property type="protein sequence ID" value="CUG88018.1"/>
    <property type="molecule type" value="Genomic_DNA"/>
</dbReference>
<accession>A0A0S4JCC3</accession>
<keyword evidence="1" id="KW-0812">Transmembrane</keyword>
<evidence type="ECO:0000313" key="3">
    <source>
        <dbReference type="Proteomes" id="UP000051952"/>
    </source>
</evidence>
<evidence type="ECO:0000313" key="2">
    <source>
        <dbReference type="EMBL" id="CUG88018.1"/>
    </source>
</evidence>
<feature type="transmembrane region" description="Helical" evidence="1">
    <location>
        <begin position="22"/>
        <end position="46"/>
    </location>
</feature>
<evidence type="ECO:0000256" key="1">
    <source>
        <dbReference type="SAM" id="Phobius"/>
    </source>
</evidence>
<keyword evidence="3" id="KW-1185">Reference proteome</keyword>
<proteinExistence type="predicted"/>
<reference evidence="3" key="1">
    <citation type="submission" date="2015-09" db="EMBL/GenBank/DDBJ databases">
        <authorList>
            <consortium name="Pathogen Informatics"/>
        </authorList>
    </citation>
    <scope>NUCLEOTIDE SEQUENCE [LARGE SCALE GENOMIC DNA]</scope>
    <source>
        <strain evidence="3">Lake Konstanz</strain>
    </source>
</reference>
<sequence length="130" mass="14291">MQLYFSPSAFLLGHETDAHSSFAHTLLVIGAIFSMIAVVLCAVLLISKLVEATTFPSDGFGDVISMSRHHHRHVQRRQQQNGPSQSFSSTFLASVSLFARFWVRSVATSGVARHHQPNVSTPGHIRVHVS</sequence>
<name>A0A0S4JCC3_BODSA</name>
<keyword evidence="1" id="KW-0472">Membrane</keyword>
<dbReference type="AlphaFoldDB" id="A0A0S4JCC3"/>
<dbReference type="Proteomes" id="UP000051952">
    <property type="component" value="Unassembled WGS sequence"/>
</dbReference>
<organism evidence="2 3">
    <name type="scientific">Bodo saltans</name>
    <name type="common">Flagellated protozoan</name>
    <dbReference type="NCBI Taxonomy" id="75058"/>
    <lineage>
        <taxon>Eukaryota</taxon>
        <taxon>Discoba</taxon>
        <taxon>Euglenozoa</taxon>
        <taxon>Kinetoplastea</taxon>
        <taxon>Metakinetoplastina</taxon>
        <taxon>Eubodonida</taxon>
        <taxon>Bodonidae</taxon>
        <taxon>Bodo</taxon>
    </lineage>
</organism>
<dbReference type="VEuPathDB" id="TriTrypDB:BSAL_01475"/>